<dbReference type="EMBL" id="JAGTXO010000037">
    <property type="protein sequence ID" value="KAG8459861.1"/>
    <property type="molecule type" value="Genomic_DNA"/>
</dbReference>
<accession>A0A8J6C680</accession>
<name>A0A8J6C680_DIALT</name>
<evidence type="ECO:0000256" key="1">
    <source>
        <dbReference type="SAM" id="MobiDB-lite"/>
    </source>
</evidence>
<feature type="region of interest" description="Disordered" evidence="1">
    <location>
        <begin position="102"/>
        <end position="157"/>
    </location>
</feature>
<dbReference type="Proteomes" id="UP000751190">
    <property type="component" value="Unassembled WGS sequence"/>
</dbReference>
<evidence type="ECO:0000313" key="3">
    <source>
        <dbReference type="Proteomes" id="UP000751190"/>
    </source>
</evidence>
<feature type="compositionally biased region" description="Low complexity" evidence="1">
    <location>
        <begin position="143"/>
        <end position="153"/>
    </location>
</feature>
<organism evidence="2 3">
    <name type="scientific">Diacronema lutheri</name>
    <name type="common">Unicellular marine alga</name>
    <name type="synonym">Monochrysis lutheri</name>
    <dbReference type="NCBI Taxonomy" id="2081491"/>
    <lineage>
        <taxon>Eukaryota</taxon>
        <taxon>Haptista</taxon>
        <taxon>Haptophyta</taxon>
        <taxon>Pavlovophyceae</taxon>
        <taxon>Pavlovales</taxon>
        <taxon>Pavlovaceae</taxon>
        <taxon>Diacronema</taxon>
    </lineage>
</organism>
<protein>
    <submittedName>
        <fullName evidence="2">Uncharacterized protein</fullName>
    </submittedName>
</protein>
<reference evidence="2" key="1">
    <citation type="submission" date="2021-05" db="EMBL/GenBank/DDBJ databases">
        <title>The genome of the haptophyte Pavlova lutheri (Diacronema luteri, Pavlovales) - a model for lipid biosynthesis in eukaryotic algae.</title>
        <authorList>
            <person name="Hulatt C.J."/>
            <person name="Posewitz M.C."/>
        </authorList>
    </citation>
    <scope>NUCLEOTIDE SEQUENCE</scope>
    <source>
        <strain evidence="2">NIVA-4/92</strain>
    </source>
</reference>
<keyword evidence="3" id="KW-1185">Reference proteome</keyword>
<feature type="compositionally biased region" description="Polar residues" evidence="1">
    <location>
        <begin position="113"/>
        <end position="124"/>
    </location>
</feature>
<evidence type="ECO:0000313" key="2">
    <source>
        <dbReference type="EMBL" id="KAG8459861.1"/>
    </source>
</evidence>
<sequence>MRGREIDVQRSLTFEARVRAEKRAEALAADATAHGFVSTGGIPGALPGSGALARALARNANDALAGRWHGTAYAPGAAALAQRGDFAFRGALQRPLLPAVSAQPSAPLPAEQEQLTSGAVTASTLGWRPPRGPSPLTGYSSTSLAQSQPALAPLRPPPAPFGTGAPGAAVPLSAFQPQAHGLPDVRAARSLALGSRAARHEREAAEAFALAERTLAAYDQRAAAVRRRAAQMPLLDSSARGR</sequence>
<dbReference type="AlphaFoldDB" id="A0A8J6C680"/>
<comment type="caution">
    <text evidence="2">The sequence shown here is derived from an EMBL/GenBank/DDBJ whole genome shotgun (WGS) entry which is preliminary data.</text>
</comment>
<proteinExistence type="predicted"/>
<gene>
    <name evidence="2" type="ORF">KFE25_014424</name>
</gene>